<evidence type="ECO:0000313" key="3">
    <source>
        <dbReference type="Proteomes" id="UP000009172"/>
    </source>
</evidence>
<dbReference type="Proteomes" id="UP000009172">
    <property type="component" value="Unassembled WGS sequence"/>
</dbReference>
<dbReference type="AlphaFoldDB" id="F2RQP4"/>
<accession>F2RQP4</accession>
<organism evidence="2 3">
    <name type="scientific">Trichophyton tonsurans (strain CBS 112818)</name>
    <name type="common">Scalp ringworm fungus</name>
    <dbReference type="NCBI Taxonomy" id="647933"/>
    <lineage>
        <taxon>Eukaryota</taxon>
        <taxon>Fungi</taxon>
        <taxon>Dikarya</taxon>
        <taxon>Ascomycota</taxon>
        <taxon>Pezizomycotina</taxon>
        <taxon>Eurotiomycetes</taxon>
        <taxon>Eurotiomycetidae</taxon>
        <taxon>Onygenales</taxon>
        <taxon>Arthrodermataceae</taxon>
        <taxon>Trichophyton</taxon>
    </lineage>
</organism>
<reference evidence="3" key="1">
    <citation type="journal article" date="2012" name="MBio">
        <title>Comparative genome analysis of Trichophyton rubrum and related dermatophytes reveals candidate genes involved in infection.</title>
        <authorList>
            <person name="Martinez D.A."/>
            <person name="Oliver B.G."/>
            <person name="Graeser Y."/>
            <person name="Goldberg J.M."/>
            <person name="Li W."/>
            <person name="Martinez-Rossi N.M."/>
            <person name="Monod M."/>
            <person name="Shelest E."/>
            <person name="Barton R.C."/>
            <person name="Birch E."/>
            <person name="Brakhage A.A."/>
            <person name="Chen Z."/>
            <person name="Gurr S.J."/>
            <person name="Heiman D."/>
            <person name="Heitman J."/>
            <person name="Kosti I."/>
            <person name="Rossi A."/>
            <person name="Saif S."/>
            <person name="Samalova M."/>
            <person name="Saunders C.W."/>
            <person name="Shea T."/>
            <person name="Summerbell R.C."/>
            <person name="Xu J."/>
            <person name="Young S."/>
            <person name="Zeng Q."/>
            <person name="Birren B.W."/>
            <person name="Cuomo C.A."/>
            <person name="White T.C."/>
        </authorList>
    </citation>
    <scope>NUCLEOTIDE SEQUENCE [LARGE SCALE GENOMIC DNA]</scope>
    <source>
        <strain evidence="3">CBS 112818</strain>
    </source>
</reference>
<dbReference type="HOGENOM" id="CLU_1161861_0_0_1"/>
<protein>
    <submittedName>
        <fullName evidence="2">Uncharacterized protein</fullName>
    </submittedName>
</protein>
<name>F2RQP4_TRIT1</name>
<dbReference type="EMBL" id="GG698480">
    <property type="protein sequence ID" value="EGD93643.1"/>
    <property type="molecule type" value="Genomic_DNA"/>
</dbReference>
<sequence>MSGDIPKGSAAKKEKKFVRVERFIYTPGYIIRGSTEALLESTSYSDHGSLNNSARSFQQRHSTQVLKPKDPHPRSSHSGQNKEGSLGTRCMTCLDVKLEAPTPVISGKRKLPQHQTTYFSPSFDGVSHCGRSPNNGSMLVAETSSLLDIRLYKQLVVGPSSAAQFEYRKKAPIYDDDIYSIHGVMRDGVGWVLHVVGRAANRSIWSIASHRQTPGFRSSYSVRALDIHNATNQNDFRKADSALHILNYSQTNKHGRDLSVGCLR</sequence>
<keyword evidence="3" id="KW-1185">Reference proteome</keyword>
<evidence type="ECO:0000313" key="2">
    <source>
        <dbReference type="EMBL" id="EGD93643.1"/>
    </source>
</evidence>
<evidence type="ECO:0000256" key="1">
    <source>
        <dbReference type="SAM" id="MobiDB-lite"/>
    </source>
</evidence>
<gene>
    <name evidence="2" type="ORF">TESG_01184</name>
</gene>
<proteinExistence type="predicted"/>
<feature type="compositionally biased region" description="Polar residues" evidence="1">
    <location>
        <begin position="44"/>
        <end position="65"/>
    </location>
</feature>
<feature type="region of interest" description="Disordered" evidence="1">
    <location>
        <begin position="44"/>
        <end position="86"/>
    </location>
</feature>